<name>A0A9W9K4S6_9EURO</name>
<feature type="transmembrane region" description="Helical" evidence="2">
    <location>
        <begin position="83"/>
        <end position="107"/>
    </location>
</feature>
<evidence type="ECO:0000313" key="3">
    <source>
        <dbReference type="EMBL" id="KAJ5092820.1"/>
    </source>
</evidence>
<keyword evidence="2" id="KW-1133">Transmembrane helix</keyword>
<evidence type="ECO:0000256" key="2">
    <source>
        <dbReference type="SAM" id="Phobius"/>
    </source>
</evidence>
<keyword evidence="2" id="KW-0472">Membrane</keyword>
<gene>
    <name evidence="3" type="ORF">N7456_008681</name>
</gene>
<keyword evidence="2" id="KW-0812">Transmembrane</keyword>
<proteinExistence type="predicted"/>
<accession>A0A9W9K4S6</accession>
<dbReference type="EMBL" id="JAPQKH010000006">
    <property type="protein sequence ID" value="KAJ5092820.1"/>
    <property type="molecule type" value="Genomic_DNA"/>
</dbReference>
<comment type="caution">
    <text evidence="3">The sequence shown here is derived from an EMBL/GenBank/DDBJ whole genome shotgun (WGS) entry which is preliminary data.</text>
</comment>
<sequence length="324" mass="35089">MLPPRGLTFATLAVLVILVVVVTALPNNAGKGLEVHAKSNSGWDGTTAVAKRSDRAAYVGNASILMSSVVGGTCALATSNPTAIPYCAAAIVFAVLGAAFNLFGALASPNDKRAFSLDDDAGGYYLYKYPSIDGAPKMFDQLQDTFHAGDGLPVHFADTSCENNQTCHRLWYSKIEKQGSDRVFHHVQSTPQDYDFRADSTSGTTGNHRRQETHDADADITTESGSKIYGGYVFETRDLATDRDITGMPVKTFQENVLDQMSGEYDDSKRFQNYGIYCMDFDTTDDPSVGTVGFMWYYADRDGYPSGSEESFMNTCAEEAAGSA</sequence>
<evidence type="ECO:0000313" key="4">
    <source>
        <dbReference type="Proteomes" id="UP001149165"/>
    </source>
</evidence>
<reference evidence="3" key="2">
    <citation type="journal article" date="2023" name="IMA Fungus">
        <title>Comparative genomic study of the Penicillium genus elucidates a diverse pangenome and 15 lateral gene transfer events.</title>
        <authorList>
            <person name="Petersen C."/>
            <person name="Sorensen T."/>
            <person name="Nielsen M.R."/>
            <person name="Sondergaard T.E."/>
            <person name="Sorensen J.L."/>
            <person name="Fitzpatrick D.A."/>
            <person name="Frisvad J.C."/>
            <person name="Nielsen K.L."/>
        </authorList>
    </citation>
    <scope>NUCLEOTIDE SEQUENCE</scope>
    <source>
        <strain evidence="3">IBT 30069</strain>
    </source>
</reference>
<reference evidence="3" key="1">
    <citation type="submission" date="2022-11" db="EMBL/GenBank/DDBJ databases">
        <authorList>
            <person name="Petersen C."/>
        </authorList>
    </citation>
    <scope>NUCLEOTIDE SEQUENCE</scope>
    <source>
        <strain evidence="3">IBT 30069</strain>
    </source>
</reference>
<keyword evidence="4" id="KW-1185">Reference proteome</keyword>
<feature type="transmembrane region" description="Helical" evidence="2">
    <location>
        <begin position="56"/>
        <end position="77"/>
    </location>
</feature>
<dbReference type="Proteomes" id="UP001149165">
    <property type="component" value="Unassembled WGS sequence"/>
</dbReference>
<organism evidence="3 4">
    <name type="scientific">Penicillium angulare</name>
    <dbReference type="NCBI Taxonomy" id="116970"/>
    <lineage>
        <taxon>Eukaryota</taxon>
        <taxon>Fungi</taxon>
        <taxon>Dikarya</taxon>
        <taxon>Ascomycota</taxon>
        <taxon>Pezizomycotina</taxon>
        <taxon>Eurotiomycetes</taxon>
        <taxon>Eurotiomycetidae</taxon>
        <taxon>Eurotiales</taxon>
        <taxon>Aspergillaceae</taxon>
        <taxon>Penicillium</taxon>
    </lineage>
</organism>
<dbReference type="OrthoDB" id="4350862at2759"/>
<feature type="transmembrane region" description="Helical" evidence="2">
    <location>
        <begin position="6"/>
        <end position="25"/>
    </location>
</feature>
<protein>
    <submittedName>
        <fullName evidence="3">Uncharacterized protein</fullName>
    </submittedName>
</protein>
<evidence type="ECO:0000256" key="1">
    <source>
        <dbReference type="SAM" id="MobiDB-lite"/>
    </source>
</evidence>
<feature type="region of interest" description="Disordered" evidence="1">
    <location>
        <begin position="195"/>
        <end position="215"/>
    </location>
</feature>
<dbReference type="AlphaFoldDB" id="A0A9W9K4S6"/>